<organism evidence="2 3">
    <name type="scientific">Kluyvera ascorbata</name>
    <dbReference type="NCBI Taxonomy" id="51288"/>
    <lineage>
        <taxon>Bacteria</taxon>
        <taxon>Pseudomonadati</taxon>
        <taxon>Pseudomonadota</taxon>
        <taxon>Gammaproteobacteria</taxon>
        <taxon>Enterobacterales</taxon>
        <taxon>Enterobacteriaceae</taxon>
        <taxon>Kluyvera</taxon>
    </lineage>
</organism>
<reference evidence="2 3" key="1">
    <citation type="submission" date="2018-10" db="EMBL/GenBank/DDBJ databases">
        <title>Horizontal transference of carbapenem resistance between Klebsiella pneumoniae and Kluyvera ascorbata during abdominal infection: a case report.</title>
        <authorList>
            <person name="Raro O.H.F."/>
            <person name="Lima-Morales D."/>
            <person name="Barth A.L."/>
            <person name="Paim T.G.S."/>
            <person name="Mott M.P."/>
            <person name="Riche C.V.W."/>
            <person name="Teixeira U.F."/>
            <person name="Waechter F."/>
            <person name="Dias C.A.G."/>
        </authorList>
    </citation>
    <scope>NUCLEOTIDE SEQUENCE [LARGE SCALE GENOMIC DNA]</scope>
    <source>
        <strain evidence="2 3">OT2</strain>
    </source>
</reference>
<dbReference type="OrthoDB" id="6683604at2"/>
<dbReference type="Proteomes" id="UP000268051">
    <property type="component" value="Unassembled WGS sequence"/>
</dbReference>
<dbReference type="PROSITE" id="PS51688">
    <property type="entry name" value="ICA"/>
    <property type="match status" value="1"/>
</dbReference>
<dbReference type="Pfam" id="PF13884">
    <property type="entry name" value="Peptidase_S74"/>
    <property type="match status" value="1"/>
</dbReference>
<dbReference type="RefSeq" id="WP_123651488.1">
    <property type="nucleotide sequence ID" value="NZ_RHFN01000011.1"/>
</dbReference>
<proteinExistence type="predicted"/>
<sequence length="398" mass="42078">MSAGTITLANNSNAVAGTGTSFTTELAVGDFIVVTTGGVTYTLPVKSIESNTALTLARNYNGPAVTAGAWTAMPRDTLNRISAQIAADTAYAIRQRVLEIDNWYQLLEVNGDVTIKMADGSSYTGPSWLKLIEYVDSINPSLFLAKSNNLSDVADKAASRTNLGLGTAATVNTGTNGATIPLLNGANVWSVAQTFGAGAATFGNSSGTSNIVINGSTTSLNMNFSAVPDPATLGSMWSVANQPSGTMFFTKGYTNGNTADRVYINMPASGGTLALAGTSGIDYKHDITDADLAEAIARIDSLRMVNFVYNDDEQNRVRFGIIAEEAEVTCPQYIKHADTPYDSIQDDEGQVIEYLSKDRPSVDVNPIVMDLLGAVKYLRAEVEALKAEITDLKGDSIS</sequence>
<evidence type="ECO:0000259" key="1">
    <source>
        <dbReference type="PROSITE" id="PS51688"/>
    </source>
</evidence>
<dbReference type="AlphaFoldDB" id="A0A3N2S2A7"/>
<evidence type="ECO:0000313" key="3">
    <source>
        <dbReference type="Proteomes" id="UP000268051"/>
    </source>
</evidence>
<comment type="caution">
    <text evidence="2">The sequence shown here is derived from an EMBL/GenBank/DDBJ whole genome shotgun (WGS) entry which is preliminary data.</text>
</comment>
<name>A0A3N2S2A7_9ENTR</name>
<dbReference type="EMBL" id="RHFN01000011">
    <property type="protein sequence ID" value="ROU13814.1"/>
    <property type="molecule type" value="Genomic_DNA"/>
</dbReference>
<gene>
    <name evidence="2" type="ORF">EB837_12905</name>
</gene>
<accession>A0A3N2S2A7</accession>
<evidence type="ECO:0000313" key="2">
    <source>
        <dbReference type="EMBL" id="ROU13814.1"/>
    </source>
</evidence>
<protein>
    <submittedName>
        <fullName evidence="2">Tail fiber domain-containing protein</fullName>
    </submittedName>
</protein>
<dbReference type="InterPro" id="IPR030392">
    <property type="entry name" value="S74_ICA"/>
</dbReference>
<feature type="domain" description="Peptidase S74" evidence="1">
    <location>
        <begin position="279"/>
        <end position="389"/>
    </location>
</feature>